<dbReference type="RefSeq" id="WP_154431155.1">
    <property type="nucleotide sequence ID" value="NZ_JBQHSL010000014.1"/>
</dbReference>
<dbReference type="GO" id="GO:0006629">
    <property type="term" value="P:lipid metabolic process"/>
    <property type="evidence" value="ECO:0007669"/>
    <property type="project" value="InterPro"/>
</dbReference>
<dbReference type="PANTHER" id="PTHR43805">
    <property type="entry name" value="GLYCEROPHOSPHORYL DIESTER PHOSPHODIESTERASE"/>
    <property type="match status" value="1"/>
</dbReference>
<evidence type="ECO:0000259" key="1">
    <source>
        <dbReference type="PROSITE" id="PS51704"/>
    </source>
</evidence>
<organism evidence="2 3">
    <name type="scientific">Oliverpabstia intestinalis</name>
    <dbReference type="NCBI Taxonomy" id="2606633"/>
    <lineage>
        <taxon>Bacteria</taxon>
        <taxon>Bacillati</taxon>
        <taxon>Bacillota</taxon>
        <taxon>Clostridia</taxon>
        <taxon>Lachnospirales</taxon>
        <taxon>Lachnospiraceae</taxon>
        <taxon>Oliverpabstia</taxon>
    </lineage>
</organism>
<proteinExistence type="predicted"/>
<name>A0A7X2P0L2_9FIRM</name>
<comment type="caution">
    <text evidence="2">The sequence shown here is derived from an EMBL/GenBank/DDBJ whole genome shotgun (WGS) entry which is preliminary data.</text>
</comment>
<gene>
    <name evidence="2" type="ORF">FYJ57_00700</name>
</gene>
<evidence type="ECO:0000313" key="2">
    <source>
        <dbReference type="EMBL" id="MST65279.1"/>
    </source>
</evidence>
<dbReference type="GO" id="GO:0008081">
    <property type="term" value="F:phosphoric diester hydrolase activity"/>
    <property type="evidence" value="ECO:0007669"/>
    <property type="project" value="InterPro"/>
</dbReference>
<dbReference type="AlphaFoldDB" id="A0A7X2P0L2"/>
<dbReference type="Pfam" id="PF03009">
    <property type="entry name" value="GDPD"/>
    <property type="match status" value="1"/>
</dbReference>
<feature type="domain" description="GP-PDE" evidence="1">
    <location>
        <begin position="4"/>
        <end position="226"/>
    </location>
</feature>
<dbReference type="Gene3D" id="3.20.20.190">
    <property type="entry name" value="Phosphatidylinositol (PI) phosphodiesterase"/>
    <property type="match status" value="1"/>
</dbReference>
<dbReference type="SUPFAM" id="SSF51695">
    <property type="entry name" value="PLC-like phosphodiesterases"/>
    <property type="match status" value="1"/>
</dbReference>
<dbReference type="PANTHER" id="PTHR43805:SF1">
    <property type="entry name" value="GP-PDE DOMAIN-CONTAINING PROTEIN"/>
    <property type="match status" value="1"/>
</dbReference>
<dbReference type="InterPro" id="IPR030395">
    <property type="entry name" value="GP_PDE_dom"/>
</dbReference>
<protein>
    <submittedName>
        <fullName evidence="2">Glycerophosphodiester phosphodiesterase</fullName>
    </submittedName>
</protein>
<reference evidence="2 3" key="1">
    <citation type="submission" date="2019-08" db="EMBL/GenBank/DDBJ databases">
        <title>In-depth cultivation of the pig gut microbiome towards novel bacterial diversity and tailored functional studies.</title>
        <authorList>
            <person name="Wylensek D."/>
            <person name="Hitch T.C.A."/>
            <person name="Clavel T."/>
        </authorList>
    </citation>
    <scope>NUCLEOTIDE SEQUENCE [LARGE SCALE GENOMIC DNA]</scope>
    <source>
        <strain evidence="2 3">BSM-380-WT-5A</strain>
    </source>
</reference>
<dbReference type="EMBL" id="VUMS01000001">
    <property type="protein sequence ID" value="MST65279.1"/>
    <property type="molecule type" value="Genomic_DNA"/>
</dbReference>
<sequence>MGETMITAHSGADGTKENSLEFVAYAMQTGADALEVDVRMGENGILILSHDKTDEDAVRLADVFRMMGKYPGMRINCDLKECGLEVAVRQLALISGLKTEQILYSGSVRPVPVTESCIWRDVEVFWNIEEYLPDIYKEQKEDLLFEQAAYKISRACRKYGIHTVNVNEKIATEEFIRVTGENDIDLSVWTVNDEERFRELLGQGVKNITTRNVKMACEVRSCEKRS</sequence>
<dbReference type="Proteomes" id="UP000440513">
    <property type="component" value="Unassembled WGS sequence"/>
</dbReference>
<evidence type="ECO:0000313" key="3">
    <source>
        <dbReference type="Proteomes" id="UP000440513"/>
    </source>
</evidence>
<accession>A0A7X2P0L2</accession>
<keyword evidence="3" id="KW-1185">Reference proteome</keyword>
<dbReference type="CDD" id="cd08556">
    <property type="entry name" value="GDPD"/>
    <property type="match status" value="1"/>
</dbReference>
<dbReference type="InterPro" id="IPR017946">
    <property type="entry name" value="PLC-like_Pdiesterase_TIM-brl"/>
</dbReference>
<dbReference type="PROSITE" id="PS50007">
    <property type="entry name" value="PIPLC_X_DOMAIN"/>
    <property type="match status" value="1"/>
</dbReference>
<dbReference type="PROSITE" id="PS51704">
    <property type="entry name" value="GP_PDE"/>
    <property type="match status" value="1"/>
</dbReference>